<evidence type="ECO:0000256" key="2">
    <source>
        <dbReference type="SAM" id="Phobius"/>
    </source>
</evidence>
<dbReference type="SUPFAM" id="SSF75011">
    <property type="entry name" value="3-carboxy-cis,cis-mucoante lactonizing enzyme"/>
    <property type="match status" value="1"/>
</dbReference>
<keyword evidence="2" id="KW-0812">Transmembrane</keyword>
<feature type="region of interest" description="Disordered" evidence="1">
    <location>
        <begin position="1"/>
        <end position="33"/>
    </location>
</feature>
<proteinExistence type="predicted"/>
<reference evidence="4" key="2">
    <citation type="submission" date="2020-02" db="EMBL/GenBank/DDBJ databases">
        <authorList>
            <person name="Littmann E."/>
            <person name="Sorbara M."/>
        </authorList>
    </citation>
    <scope>NUCLEOTIDE SEQUENCE</scope>
    <source>
        <strain evidence="4">MSK.1.17</strain>
    </source>
</reference>
<sequence length="429" mass="48143">MGSTNSMSRENKKKQLKRQIVPSNNQYHEEEDSRDIVHKAHKRVVRKRLTIFLVLVILAAVVALVLLRYDRYHQFTDYQVIWEKNLISEAQEAAVQGEGSFCGYMDFGDGVLKYTKDGASYLDAQGKVVWVQSYEMKTPMVSINGEYAAIGDQQGNSIYICNKSGPVGKATTLLPILRVTVSAKGMVAALQEDSKASYIYFYKKDGSSLDINVKSLLSGDGYPVDLSLSPNGTQLITSYMYLDQGILKCKIVFYNFGLGKNDPRRVVGIFFPQDLDDAMAGRVRFLDESHAVIFTNKGIQLFSTRVETSPESVTQIPITEEIRSIAYTEDHMGVVTDNVEGQDPYRLKIYDKEGGLVFERTFNYQYTGFDIDGGLVLLYNDSSCKVFNMTGTEKYNGTFDFTVNKVSAGRFPGTLLVMGPQMMMEIKLQ</sequence>
<dbReference type="EMBL" id="JAKNGE010000014">
    <property type="protein sequence ID" value="MCG4746331.1"/>
    <property type="molecule type" value="Genomic_DNA"/>
</dbReference>
<organism evidence="3 6">
    <name type="scientific">Enterocloster aldenensis</name>
    <dbReference type="NCBI Taxonomy" id="358742"/>
    <lineage>
        <taxon>Bacteria</taxon>
        <taxon>Bacillati</taxon>
        <taxon>Bacillota</taxon>
        <taxon>Clostridia</taxon>
        <taxon>Lachnospirales</taxon>
        <taxon>Lachnospiraceae</taxon>
        <taxon>Enterocloster</taxon>
    </lineage>
</organism>
<evidence type="ECO:0000313" key="4">
    <source>
        <dbReference type="EMBL" id="NSJ51671.1"/>
    </source>
</evidence>
<reference evidence="3" key="3">
    <citation type="submission" date="2022-01" db="EMBL/GenBank/DDBJ databases">
        <title>Collection of gut derived symbiotic bacterial strains cultured from healthy donors.</title>
        <authorList>
            <person name="Lin H."/>
            <person name="Kohout C."/>
            <person name="Waligurski E."/>
            <person name="Pamer E.G."/>
        </authorList>
    </citation>
    <scope>NUCLEOTIDE SEQUENCE</scope>
    <source>
        <strain evidence="3">DFI.6.55</strain>
    </source>
</reference>
<dbReference type="RefSeq" id="WP_117557059.1">
    <property type="nucleotide sequence ID" value="NZ_BAABZL010000001.1"/>
</dbReference>
<evidence type="ECO:0000256" key="1">
    <source>
        <dbReference type="SAM" id="MobiDB-lite"/>
    </source>
</evidence>
<keyword evidence="2" id="KW-1133">Transmembrane helix</keyword>
<feature type="transmembrane region" description="Helical" evidence="2">
    <location>
        <begin position="49"/>
        <end position="69"/>
    </location>
</feature>
<evidence type="ECO:0000313" key="5">
    <source>
        <dbReference type="Proteomes" id="UP000669239"/>
    </source>
</evidence>
<evidence type="ECO:0000313" key="3">
    <source>
        <dbReference type="EMBL" id="MCG4746331.1"/>
    </source>
</evidence>
<accession>A0AAX1ST36</accession>
<comment type="caution">
    <text evidence="3">The sequence shown here is derived from an EMBL/GenBank/DDBJ whole genome shotgun (WGS) entry which is preliminary data.</text>
</comment>
<dbReference type="Proteomes" id="UP000669239">
    <property type="component" value="Unassembled WGS sequence"/>
</dbReference>
<dbReference type="Pfam" id="PF18975">
    <property type="entry name" value="DUF5711"/>
    <property type="match status" value="1"/>
</dbReference>
<keyword evidence="5" id="KW-1185">Reference proteome</keyword>
<dbReference type="EMBL" id="JAAITT010000045">
    <property type="protein sequence ID" value="NSJ51671.1"/>
    <property type="molecule type" value="Genomic_DNA"/>
</dbReference>
<evidence type="ECO:0000313" key="6">
    <source>
        <dbReference type="Proteomes" id="UP001299608"/>
    </source>
</evidence>
<dbReference type="InterPro" id="IPR043765">
    <property type="entry name" value="DUF5711"/>
</dbReference>
<keyword evidence="2" id="KW-0472">Membrane</keyword>
<name>A0AAX1ST36_9FIRM</name>
<dbReference type="AlphaFoldDB" id="A0AAX1ST36"/>
<dbReference type="GeneID" id="97203999"/>
<gene>
    <name evidence="4" type="ORF">G5B36_23625</name>
    <name evidence="3" type="ORF">L0N08_12980</name>
</gene>
<reference evidence="4 5" key="1">
    <citation type="journal article" date="2020" name="Cell Host Microbe">
        <title>Functional and Genomic Variation between Human-Derived Isolates of Lachnospiraceae Reveals Inter- and Intra-Species Diversity.</title>
        <authorList>
            <person name="Sorbara M.T."/>
            <person name="Littmann E.R."/>
            <person name="Fontana E."/>
            <person name="Moody T.U."/>
            <person name="Kohout C.E."/>
            <person name="Gjonbalaj M."/>
            <person name="Eaton V."/>
            <person name="Seok R."/>
            <person name="Leiner I.M."/>
            <person name="Pamer E.G."/>
        </authorList>
    </citation>
    <scope>NUCLEOTIDE SEQUENCE [LARGE SCALE GENOMIC DNA]</scope>
    <source>
        <strain evidence="4 5">MSK.1.17</strain>
    </source>
</reference>
<dbReference type="Proteomes" id="UP001299608">
    <property type="component" value="Unassembled WGS sequence"/>
</dbReference>
<protein>
    <submittedName>
        <fullName evidence="3">DUF5711 family protein</fullName>
    </submittedName>
</protein>